<dbReference type="AntiFam" id="ANF00201">
    <property type="entry name" value="Shadow ORF (opposite gacS)"/>
</dbReference>
<name>A0A645FGA6_9ZZZZ</name>
<evidence type="ECO:0000313" key="1">
    <source>
        <dbReference type="EMBL" id="MPN13418.1"/>
    </source>
</evidence>
<gene>
    <name evidence="1" type="ORF">SDC9_160739</name>
</gene>
<comment type="caution">
    <text evidence="1">The sequence shown here is derived from an EMBL/GenBank/DDBJ whole genome shotgun (WGS) entry which is preliminary data.</text>
</comment>
<dbReference type="EMBL" id="VSSQ01059912">
    <property type="protein sequence ID" value="MPN13418.1"/>
    <property type="molecule type" value="Genomic_DNA"/>
</dbReference>
<sequence length="254" mass="28902">MVELLLTHADPAILHGELDQAIPTVALLLPDANADIPLGRKLDRIVHEIEQNLLNAKRVAKEERGQTRVLFHAKFNSLLLRLDGRDVHDSLEHRIQIERNAFNRNLSGFDLGKIQNIVDRTEHIVRGLRELIQIESLRHGELGFPNQVGHAQNRAERRSYFVRHAREEERLHLVGRLHFLLGGNQRVLRLAALFDLLSKPDDPKIGNDDDQNNHGSGDFNHPQNIRIVHGALHADPLVGNLGTFLFRDACERFV</sequence>
<protein>
    <submittedName>
        <fullName evidence="1">Uncharacterized protein</fullName>
    </submittedName>
</protein>
<accession>A0A645FGA6</accession>
<reference evidence="1" key="1">
    <citation type="submission" date="2019-08" db="EMBL/GenBank/DDBJ databases">
        <authorList>
            <person name="Kucharzyk K."/>
            <person name="Murdoch R.W."/>
            <person name="Higgins S."/>
            <person name="Loffler F."/>
        </authorList>
    </citation>
    <scope>NUCLEOTIDE SEQUENCE</scope>
</reference>
<dbReference type="AlphaFoldDB" id="A0A645FGA6"/>
<proteinExistence type="predicted"/>
<organism evidence="1">
    <name type="scientific">bioreactor metagenome</name>
    <dbReference type="NCBI Taxonomy" id="1076179"/>
    <lineage>
        <taxon>unclassified sequences</taxon>
        <taxon>metagenomes</taxon>
        <taxon>ecological metagenomes</taxon>
    </lineage>
</organism>